<name>A0A1F7RY56_9BACT</name>
<accession>A0A1F7RY56</accession>
<dbReference type="InterPro" id="IPR029044">
    <property type="entry name" value="Nucleotide-diphossugar_trans"/>
</dbReference>
<dbReference type="Gene3D" id="3.90.550.10">
    <property type="entry name" value="Spore Coat Polysaccharide Biosynthesis Protein SpsA, Chain A"/>
    <property type="match status" value="1"/>
</dbReference>
<dbReference type="GO" id="GO:0016020">
    <property type="term" value="C:membrane"/>
    <property type="evidence" value="ECO:0007669"/>
    <property type="project" value="GOC"/>
</dbReference>
<keyword evidence="2" id="KW-0328">Glycosyltransferase</keyword>
<dbReference type="InterPro" id="IPR039528">
    <property type="entry name" value="DPM1-like"/>
</dbReference>
<dbReference type="Pfam" id="PF00535">
    <property type="entry name" value="Glycos_transf_2"/>
    <property type="match status" value="1"/>
</dbReference>
<comment type="caution">
    <text evidence="5">The sequence shown here is derived from an EMBL/GenBank/DDBJ whole genome shotgun (WGS) entry which is preliminary data.</text>
</comment>
<proteinExistence type="inferred from homology"/>
<organism evidence="5 6">
    <name type="scientific">Candidatus Schekmanbacteria bacterium RBG_13_48_7</name>
    <dbReference type="NCBI Taxonomy" id="1817878"/>
    <lineage>
        <taxon>Bacteria</taxon>
        <taxon>Candidatus Schekmaniibacteriota</taxon>
    </lineage>
</organism>
<evidence type="ECO:0000313" key="6">
    <source>
        <dbReference type="Proteomes" id="UP000179266"/>
    </source>
</evidence>
<dbReference type="CDD" id="cd06442">
    <property type="entry name" value="DPM1_like"/>
    <property type="match status" value="1"/>
</dbReference>
<keyword evidence="3" id="KW-0808">Transferase</keyword>
<dbReference type="SUPFAM" id="SSF53448">
    <property type="entry name" value="Nucleotide-diphospho-sugar transferases"/>
    <property type="match status" value="1"/>
</dbReference>
<dbReference type="PANTHER" id="PTHR43398:SF1">
    <property type="entry name" value="DOLICHOL-PHOSPHATE MANNOSYLTRANSFERASE SUBUNIT 1"/>
    <property type="match status" value="1"/>
</dbReference>
<evidence type="ECO:0000256" key="1">
    <source>
        <dbReference type="ARBA" id="ARBA00006739"/>
    </source>
</evidence>
<comment type="similarity">
    <text evidence="1">Belongs to the glycosyltransferase 2 family.</text>
</comment>
<evidence type="ECO:0000259" key="4">
    <source>
        <dbReference type="Pfam" id="PF00535"/>
    </source>
</evidence>
<evidence type="ECO:0000313" key="5">
    <source>
        <dbReference type="EMBL" id="OGL46360.1"/>
    </source>
</evidence>
<evidence type="ECO:0000256" key="2">
    <source>
        <dbReference type="ARBA" id="ARBA00022676"/>
    </source>
</evidence>
<feature type="domain" description="Glycosyltransferase 2-like" evidence="4">
    <location>
        <begin position="4"/>
        <end position="167"/>
    </location>
</feature>
<dbReference type="GO" id="GO:0009247">
    <property type="term" value="P:glycolipid biosynthetic process"/>
    <property type="evidence" value="ECO:0007669"/>
    <property type="project" value="TreeGrafter"/>
</dbReference>
<dbReference type="AlphaFoldDB" id="A0A1F7RY56"/>
<dbReference type="FunFam" id="3.90.550.10:FF:000122">
    <property type="entry name" value="Dolichol-phosphate mannosyltransferase subunit 1"/>
    <property type="match status" value="1"/>
</dbReference>
<reference evidence="5 6" key="1">
    <citation type="journal article" date="2016" name="Nat. Commun.">
        <title>Thousands of microbial genomes shed light on interconnected biogeochemical processes in an aquifer system.</title>
        <authorList>
            <person name="Anantharaman K."/>
            <person name="Brown C.T."/>
            <person name="Hug L.A."/>
            <person name="Sharon I."/>
            <person name="Castelle C.J."/>
            <person name="Probst A.J."/>
            <person name="Thomas B.C."/>
            <person name="Singh A."/>
            <person name="Wilkins M.J."/>
            <person name="Karaoz U."/>
            <person name="Brodie E.L."/>
            <person name="Williams K.H."/>
            <person name="Hubbard S.S."/>
            <person name="Banfield J.F."/>
        </authorList>
    </citation>
    <scope>NUCLEOTIDE SEQUENCE [LARGE SCALE GENOMIC DNA]</scope>
</reference>
<dbReference type="InterPro" id="IPR001173">
    <property type="entry name" value="Glyco_trans_2-like"/>
</dbReference>
<evidence type="ECO:0000256" key="3">
    <source>
        <dbReference type="ARBA" id="ARBA00022679"/>
    </source>
</evidence>
<protein>
    <recommendedName>
        <fullName evidence="4">Glycosyltransferase 2-like domain-containing protein</fullName>
    </recommendedName>
</protein>
<dbReference type="PANTHER" id="PTHR43398">
    <property type="entry name" value="DOLICHOL-PHOSPHATE MANNOSYLTRANSFERASE SUBUNIT 1"/>
    <property type="match status" value="1"/>
</dbReference>
<dbReference type="EMBL" id="MGDD01000131">
    <property type="protein sequence ID" value="OGL46360.1"/>
    <property type="molecule type" value="Genomic_DNA"/>
</dbReference>
<dbReference type="GO" id="GO:0004582">
    <property type="term" value="F:dolichyl-phosphate beta-D-mannosyltransferase activity"/>
    <property type="evidence" value="ECO:0007669"/>
    <property type="project" value="InterPro"/>
</dbReference>
<dbReference type="Proteomes" id="UP000179266">
    <property type="component" value="Unassembled WGS sequence"/>
</dbReference>
<gene>
    <name evidence="5" type="ORF">A2161_07720</name>
</gene>
<sequence length="232" mass="26496">MIGIVIPTYNESENLENLVNQILKLDLPVTIIIVDDNSPDRTGEIADRLAASYSQIKVIHRQAKLGLGTAYKAGFDFALKAKLDHVLTMDADFSHHPSFIPDIIKYCDSYDIVIGSRYVENGTTTNFGLHRKFISRSANFFAHWILGMTVNDCTAGFRCYKLDSLKKVPLDKIRSNGYSFLVEMLYYCQKCDLSIKEIPINFIAREQGLSKISKKEIFNALKTIFRLKWQHF</sequence>